<evidence type="ECO:0000313" key="2">
    <source>
        <dbReference type="EMBL" id="HJD31697.1"/>
    </source>
</evidence>
<dbReference type="InterPro" id="IPR000182">
    <property type="entry name" value="GNAT_dom"/>
</dbReference>
<accession>A0A9D2QYS7</accession>
<dbReference type="SUPFAM" id="SSF55729">
    <property type="entry name" value="Acyl-CoA N-acyltransferases (Nat)"/>
    <property type="match status" value="1"/>
</dbReference>
<organism evidence="2 3">
    <name type="scientific">Candidatus Eisenbergiella stercorigallinarum</name>
    <dbReference type="NCBI Taxonomy" id="2838557"/>
    <lineage>
        <taxon>Bacteria</taxon>
        <taxon>Bacillati</taxon>
        <taxon>Bacillota</taxon>
        <taxon>Clostridia</taxon>
        <taxon>Lachnospirales</taxon>
        <taxon>Lachnospiraceae</taxon>
        <taxon>Eisenbergiella</taxon>
    </lineage>
</organism>
<feature type="domain" description="N-acetyltransferase" evidence="1">
    <location>
        <begin position="1"/>
        <end position="175"/>
    </location>
</feature>
<keyword evidence="2" id="KW-0808">Transferase</keyword>
<sequence length="175" mass="20026">MKLIKLWEADLDRAYALQNSFPKEKNGFINEACGLSREEFKEYVQRREANSRGLQLPNGFVPSTVYILENEDGEYVGIFNFRHCLNDFLRNGPGHIGYGIGPKYRGRGYATEGLRLMLQIAEKEIPEDEIFLSVHKDNPASLRVQLKNGAYIHGETETEYLTRIPRSGEHRSMGT</sequence>
<dbReference type="InterPro" id="IPR016181">
    <property type="entry name" value="Acyl_CoA_acyltransferase"/>
</dbReference>
<evidence type="ECO:0000313" key="3">
    <source>
        <dbReference type="Proteomes" id="UP000823851"/>
    </source>
</evidence>
<dbReference type="PANTHER" id="PTHR39173">
    <property type="entry name" value="ACETYLTRANSFERASE"/>
    <property type="match status" value="1"/>
</dbReference>
<dbReference type="AlphaFoldDB" id="A0A9D2QYS7"/>
<dbReference type="EMBL" id="DWUW01000199">
    <property type="protein sequence ID" value="HJD31697.1"/>
    <property type="molecule type" value="Genomic_DNA"/>
</dbReference>
<gene>
    <name evidence="2" type="ORF">H9912_07120</name>
</gene>
<dbReference type="EC" id="2.3.1.-" evidence="2"/>
<dbReference type="Proteomes" id="UP000823851">
    <property type="component" value="Unassembled WGS sequence"/>
</dbReference>
<reference evidence="2" key="1">
    <citation type="journal article" date="2021" name="PeerJ">
        <title>Extensive microbial diversity within the chicken gut microbiome revealed by metagenomics and culture.</title>
        <authorList>
            <person name="Gilroy R."/>
            <person name="Ravi A."/>
            <person name="Getino M."/>
            <person name="Pursley I."/>
            <person name="Horton D.L."/>
            <person name="Alikhan N.F."/>
            <person name="Baker D."/>
            <person name="Gharbi K."/>
            <person name="Hall N."/>
            <person name="Watson M."/>
            <person name="Adriaenssens E.M."/>
            <person name="Foster-Nyarko E."/>
            <person name="Jarju S."/>
            <person name="Secka A."/>
            <person name="Antonio M."/>
            <person name="Oren A."/>
            <person name="Chaudhuri R.R."/>
            <person name="La Ragione R."/>
            <person name="Hildebrand F."/>
            <person name="Pallen M.J."/>
        </authorList>
    </citation>
    <scope>NUCLEOTIDE SEQUENCE</scope>
    <source>
        <strain evidence="2">ChiHjej8B7-25341</strain>
    </source>
</reference>
<dbReference type="PROSITE" id="PS51186">
    <property type="entry name" value="GNAT"/>
    <property type="match status" value="1"/>
</dbReference>
<protein>
    <submittedName>
        <fullName evidence="2">GNAT family N-acetyltransferase</fullName>
        <ecNumber evidence="2">2.3.1.-</ecNumber>
    </submittedName>
</protein>
<keyword evidence="2" id="KW-0012">Acyltransferase</keyword>
<name>A0A9D2QYS7_9FIRM</name>
<dbReference type="Pfam" id="PF13302">
    <property type="entry name" value="Acetyltransf_3"/>
    <property type="match status" value="1"/>
</dbReference>
<comment type="caution">
    <text evidence="2">The sequence shown here is derived from an EMBL/GenBank/DDBJ whole genome shotgun (WGS) entry which is preliminary data.</text>
</comment>
<dbReference type="GO" id="GO:0016747">
    <property type="term" value="F:acyltransferase activity, transferring groups other than amino-acyl groups"/>
    <property type="evidence" value="ECO:0007669"/>
    <property type="project" value="InterPro"/>
</dbReference>
<evidence type="ECO:0000259" key="1">
    <source>
        <dbReference type="PROSITE" id="PS51186"/>
    </source>
</evidence>
<dbReference type="Gene3D" id="3.40.630.30">
    <property type="match status" value="1"/>
</dbReference>
<dbReference type="PANTHER" id="PTHR39173:SF1">
    <property type="entry name" value="ACETYLTRANSFERASE"/>
    <property type="match status" value="1"/>
</dbReference>
<reference evidence="2" key="2">
    <citation type="submission" date="2021-04" db="EMBL/GenBank/DDBJ databases">
        <authorList>
            <person name="Gilroy R."/>
        </authorList>
    </citation>
    <scope>NUCLEOTIDE SEQUENCE</scope>
    <source>
        <strain evidence="2">ChiHjej8B7-25341</strain>
    </source>
</reference>
<proteinExistence type="predicted"/>